<evidence type="ECO:0000256" key="3">
    <source>
        <dbReference type="PIRSR" id="PIRSR001434-2"/>
    </source>
</evidence>
<dbReference type="Proteomes" id="UP000199650">
    <property type="component" value="Unassembled WGS sequence"/>
</dbReference>
<keyword evidence="6" id="KW-1185">Reference proteome</keyword>
<dbReference type="Pfam" id="PF01053">
    <property type="entry name" value="Cys_Met_Meta_PP"/>
    <property type="match status" value="1"/>
</dbReference>
<dbReference type="Gene3D" id="3.90.1150.10">
    <property type="entry name" value="Aspartate Aminotransferase, domain 1"/>
    <property type="match status" value="1"/>
</dbReference>
<dbReference type="RefSeq" id="WP_091429980.1">
    <property type="nucleotide sequence ID" value="NZ_FOJB01000001.1"/>
</dbReference>
<dbReference type="PANTHER" id="PTHR11808:SF85">
    <property type="entry name" value="CYSTATHIONINE GAMMA-LYASE-RELATED"/>
    <property type="match status" value="1"/>
</dbReference>
<reference evidence="5 6" key="1">
    <citation type="submission" date="2016-10" db="EMBL/GenBank/DDBJ databases">
        <authorList>
            <person name="de Groot N.N."/>
        </authorList>
    </citation>
    <scope>NUCLEOTIDE SEQUENCE [LARGE SCALE GENOMIC DNA]</scope>
    <source>
        <strain evidence="5 6">DSM 29439</strain>
    </source>
</reference>
<dbReference type="Gene3D" id="3.40.640.10">
    <property type="entry name" value="Type I PLP-dependent aspartate aminotransferase-like (Major domain)"/>
    <property type="match status" value="1"/>
</dbReference>
<evidence type="ECO:0000256" key="4">
    <source>
        <dbReference type="RuleBase" id="RU362118"/>
    </source>
</evidence>
<evidence type="ECO:0000256" key="1">
    <source>
        <dbReference type="ARBA" id="ARBA00001933"/>
    </source>
</evidence>
<dbReference type="InterPro" id="IPR015424">
    <property type="entry name" value="PyrdxlP-dep_Trfase"/>
</dbReference>
<keyword evidence="5" id="KW-0456">Lyase</keyword>
<feature type="modified residue" description="N6-(pyridoxal phosphate)lysine" evidence="3">
    <location>
        <position position="196"/>
    </location>
</feature>
<keyword evidence="2 3" id="KW-0663">Pyridoxal phosphate</keyword>
<dbReference type="AlphaFoldDB" id="A0A1I0PPY3"/>
<dbReference type="STRING" id="1173584.SAMN05444851_1796"/>
<dbReference type="InterPro" id="IPR015421">
    <property type="entry name" value="PyrdxlP-dep_Trfase_major"/>
</dbReference>
<dbReference type="GO" id="GO:0005737">
    <property type="term" value="C:cytoplasm"/>
    <property type="evidence" value="ECO:0007669"/>
    <property type="project" value="TreeGrafter"/>
</dbReference>
<comment type="similarity">
    <text evidence="4">Belongs to the trans-sulfuration enzymes family.</text>
</comment>
<protein>
    <submittedName>
        <fullName evidence="5">Cystathionine gamma-lyase</fullName>
    </submittedName>
</protein>
<dbReference type="GO" id="GO:0030170">
    <property type="term" value="F:pyridoxal phosphate binding"/>
    <property type="evidence" value="ECO:0007669"/>
    <property type="project" value="InterPro"/>
</dbReference>
<dbReference type="InterPro" id="IPR000277">
    <property type="entry name" value="Cys/Met-Metab_PyrdxlP-dep_enz"/>
</dbReference>
<dbReference type="GO" id="GO:0019343">
    <property type="term" value="P:cysteine biosynthetic process via cystathionine"/>
    <property type="evidence" value="ECO:0007669"/>
    <property type="project" value="TreeGrafter"/>
</dbReference>
<evidence type="ECO:0000313" key="5">
    <source>
        <dbReference type="EMBL" id="SEW16325.1"/>
    </source>
</evidence>
<dbReference type="PANTHER" id="PTHR11808">
    <property type="entry name" value="TRANS-SULFURATION ENZYME FAMILY MEMBER"/>
    <property type="match status" value="1"/>
</dbReference>
<proteinExistence type="inferred from homology"/>
<dbReference type="PIRSF" id="PIRSF001434">
    <property type="entry name" value="CGS"/>
    <property type="match status" value="1"/>
</dbReference>
<evidence type="ECO:0000256" key="2">
    <source>
        <dbReference type="ARBA" id="ARBA00022898"/>
    </source>
</evidence>
<dbReference type="GO" id="GO:0004123">
    <property type="term" value="F:cystathionine gamma-lyase activity"/>
    <property type="evidence" value="ECO:0007669"/>
    <property type="project" value="TreeGrafter"/>
</dbReference>
<dbReference type="OrthoDB" id="9805807at2"/>
<dbReference type="GO" id="GO:0019346">
    <property type="term" value="P:transsulfuration"/>
    <property type="evidence" value="ECO:0007669"/>
    <property type="project" value="InterPro"/>
</dbReference>
<dbReference type="SUPFAM" id="SSF53383">
    <property type="entry name" value="PLP-dependent transferases"/>
    <property type="match status" value="1"/>
</dbReference>
<gene>
    <name evidence="5" type="ORF">SAMN05444851_1796</name>
</gene>
<dbReference type="EMBL" id="FOJB01000001">
    <property type="protein sequence ID" value="SEW16325.1"/>
    <property type="molecule type" value="Genomic_DNA"/>
</dbReference>
<dbReference type="InterPro" id="IPR015422">
    <property type="entry name" value="PyrdxlP-dep_Trfase_small"/>
</dbReference>
<evidence type="ECO:0000313" key="6">
    <source>
        <dbReference type="Proteomes" id="UP000199650"/>
    </source>
</evidence>
<name>A0A1I0PPY3_9RHOB</name>
<dbReference type="NCBIfam" id="NF005758">
    <property type="entry name" value="PRK07582.1"/>
    <property type="match status" value="1"/>
</dbReference>
<organism evidence="5 6">
    <name type="scientific">Aliiroseovarius sediminilitoris</name>
    <dbReference type="NCBI Taxonomy" id="1173584"/>
    <lineage>
        <taxon>Bacteria</taxon>
        <taxon>Pseudomonadati</taxon>
        <taxon>Pseudomonadota</taxon>
        <taxon>Alphaproteobacteria</taxon>
        <taxon>Rhodobacterales</taxon>
        <taxon>Paracoccaceae</taxon>
        <taxon>Aliiroseovarius</taxon>
    </lineage>
</organism>
<accession>A0A1I0PPY3</accession>
<comment type="cofactor">
    <cofactor evidence="1 4">
        <name>pyridoxal 5'-phosphate</name>
        <dbReference type="ChEBI" id="CHEBI:597326"/>
    </cofactor>
</comment>
<sequence length="372" mass="39688">MDKHAQKIAADLLHLRGQVLSKGDPVALPLVSSSMFHLPGDPEGAAAYGRVDNPTWDALEHSLSVLEDAPCVAFPSGMAAISAALFATLKAGQTLLIPSDGYYVTRLLSDRFLSQFGVRVVQRPILGFADGGFDGIDVAFIESPSNPGLDLCDIHAIATAVRKAGGTTIVDNTTMTPFGQRPLDLGVDMVVASDTKAPGGHSDLLMGHVATRNTALRDAVLDWRKMSGAIPAPHAAWLLHRGLETLDVRFDRMCQSAAIIAPALADHPAITAIRYPGLATDPAHALAKRQMSRFGFLIGLTLDTKDRAEAFITGCRYLRPATSFGGLHSSAERRARWGDDVAGGFVRLSVGCEPVDQLLADLMTSLDRLMSK</sequence>